<sequence>MTNERRKIIAFIAARLLTDKKSGSVYDFQTSKFTFVSGEINDKKVNVYDHDRHCYLSGTSSGKQFSLYDFGDNNYTNLELKSKQKFEGYDFGTNSYFSGTVNKSMISFYDFQTTAFYDYSI</sequence>
<dbReference type="KEGG" id="cpi:Cpin_4375"/>
<accession>A0A979GQT6</accession>
<dbReference type="EMBL" id="CP001699">
    <property type="protein sequence ID" value="ACU61822.1"/>
    <property type="molecule type" value="Genomic_DNA"/>
</dbReference>
<reference evidence="2" key="1">
    <citation type="submission" date="2009-08" db="EMBL/GenBank/DDBJ databases">
        <title>The complete genome of Chitinophaga pinensis DSM 2588.</title>
        <authorList>
            <consortium name="US DOE Joint Genome Institute (JGI-PGF)"/>
            <person name="Lucas S."/>
            <person name="Copeland A."/>
            <person name="Lapidus A."/>
            <person name="Glavina del Rio T."/>
            <person name="Dalin E."/>
            <person name="Tice H."/>
            <person name="Bruce D."/>
            <person name="Goodwin L."/>
            <person name="Pitluck S."/>
            <person name="Kyrpides N."/>
            <person name="Mavromatis K."/>
            <person name="Ivanova N."/>
            <person name="Mikhailova N."/>
            <person name="Sims D."/>
            <person name="Meinche L."/>
            <person name="Brettin T."/>
            <person name="Detter J.C."/>
            <person name="Han C."/>
            <person name="Larimer F."/>
            <person name="Land M."/>
            <person name="Hauser L."/>
            <person name="Markowitz V."/>
            <person name="Cheng J.-F."/>
            <person name="Hugenholtz P."/>
            <person name="Woyke T."/>
            <person name="Wu D."/>
            <person name="Spring S."/>
            <person name="Klenk H.-P."/>
            <person name="Eisen J.A."/>
        </authorList>
    </citation>
    <scope>NUCLEOTIDE SEQUENCE [LARGE SCALE GENOMIC DNA]</scope>
    <source>
        <strain evidence="2">ATCC 43595 / DSM 2588 / LMG 13176 / NBRC 15968 / NCIMB 11800 / UQM 2034</strain>
    </source>
</reference>
<dbReference type="RefSeq" id="WP_012791990.1">
    <property type="nucleotide sequence ID" value="NC_013132.1"/>
</dbReference>
<reference evidence="1 2" key="2">
    <citation type="journal article" date="2010" name="Stand. Genomic Sci.">
        <title>Complete genome sequence of Chitinophaga pinensis type strain (UQM 2034).</title>
        <authorList>
            <person name="Glavina Del Rio T."/>
            <person name="Abt B."/>
            <person name="Spring S."/>
            <person name="Lapidus A."/>
            <person name="Nolan M."/>
            <person name="Tice H."/>
            <person name="Copeland A."/>
            <person name="Cheng J.F."/>
            <person name="Chen F."/>
            <person name="Bruce D."/>
            <person name="Goodwin L."/>
            <person name="Pitluck S."/>
            <person name="Ivanova N."/>
            <person name="Mavromatis K."/>
            <person name="Mikhailova N."/>
            <person name="Pati A."/>
            <person name="Chen A."/>
            <person name="Palaniappan K."/>
            <person name="Land M."/>
            <person name="Hauser L."/>
            <person name="Chang Y.J."/>
            <person name="Jeffries C.D."/>
            <person name="Chain P."/>
            <person name="Saunders E."/>
            <person name="Detter J.C."/>
            <person name="Brettin T."/>
            <person name="Rohde M."/>
            <person name="Goker M."/>
            <person name="Bristow J."/>
            <person name="Eisen J.A."/>
            <person name="Markowitz V."/>
            <person name="Hugenholtz P."/>
            <person name="Kyrpides N.C."/>
            <person name="Klenk H.P."/>
            <person name="Lucas S."/>
        </authorList>
    </citation>
    <scope>NUCLEOTIDE SEQUENCE [LARGE SCALE GENOMIC DNA]</scope>
    <source>
        <strain evidence="2">ATCC 43595 / DSM 2588 / LMG 13176 / NBRC 15968 / NCIMB 11800 / UQM 2034</strain>
    </source>
</reference>
<protein>
    <submittedName>
        <fullName evidence="1">Uncharacterized protein</fullName>
    </submittedName>
</protein>
<dbReference type="Proteomes" id="UP000002215">
    <property type="component" value="Chromosome"/>
</dbReference>
<organism evidence="1 2">
    <name type="scientific">Chitinophaga pinensis (strain ATCC 43595 / DSM 2588 / LMG 13176 / NBRC 15968 / NCIMB 11800 / UQM 2034)</name>
    <dbReference type="NCBI Taxonomy" id="485918"/>
    <lineage>
        <taxon>Bacteria</taxon>
        <taxon>Pseudomonadati</taxon>
        <taxon>Bacteroidota</taxon>
        <taxon>Chitinophagia</taxon>
        <taxon>Chitinophagales</taxon>
        <taxon>Chitinophagaceae</taxon>
        <taxon>Chitinophaga</taxon>
    </lineage>
</organism>
<dbReference type="OrthoDB" id="3035146at2"/>
<name>A0A979GQT6_CHIPD</name>
<dbReference type="AlphaFoldDB" id="A0A979GQT6"/>
<gene>
    <name evidence="1" type="ordered locus">Cpin_4375</name>
</gene>
<evidence type="ECO:0000313" key="1">
    <source>
        <dbReference type="EMBL" id="ACU61822.1"/>
    </source>
</evidence>
<proteinExistence type="predicted"/>
<evidence type="ECO:0000313" key="2">
    <source>
        <dbReference type="Proteomes" id="UP000002215"/>
    </source>
</evidence>